<dbReference type="PANTHER" id="PTHR11552">
    <property type="entry name" value="GLUCOSE-METHANOL-CHOLINE GMC OXIDOREDUCTASE"/>
    <property type="match status" value="1"/>
</dbReference>
<keyword evidence="2" id="KW-0325">Glycoprotein</keyword>
<dbReference type="Gene3D" id="3.50.50.60">
    <property type="entry name" value="FAD/NAD(P)-binding domain"/>
    <property type="match status" value="1"/>
</dbReference>
<evidence type="ECO:0000256" key="2">
    <source>
        <dbReference type="ARBA" id="ARBA00023180"/>
    </source>
</evidence>
<dbReference type="Pfam" id="PF00732">
    <property type="entry name" value="GMC_oxred_N"/>
    <property type="match status" value="1"/>
</dbReference>
<organism evidence="7 8">
    <name type="scientific">Periconia macrospinosa</name>
    <dbReference type="NCBI Taxonomy" id="97972"/>
    <lineage>
        <taxon>Eukaryota</taxon>
        <taxon>Fungi</taxon>
        <taxon>Dikarya</taxon>
        <taxon>Ascomycota</taxon>
        <taxon>Pezizomycotina</taxon>
        <taxon>Dothideomycetes</taxon>
        <taxon>Pleosporomycetidae</taxon>
        <taxon>Pleosporales</taxon>
        <taxon>Massarineae</taxon>
        <taxon>Periconiaceae</taxon>
        <taxon>Periconia</taxon>
    </lineage>
</organism>
<proteinExistence type="inferred from homology"/>
<dbReference type="OrthoDB" id="269227at2759"/>
<dbReference type="GO" id="GO:0044550">
    <property type="term" value="P:secondary metabolite biosynthetic process"/>
    <property type="evidence" value="ECO:0007669"/>
    <property type="project" value="TreeGrafter"/>
</dbReference>
<evidence type="ECO:0000256" key="3">
    <source>
        <dbReference type="PIRSR" id="PIRSR000137-1"/>
    </source>
</evidence>
<name>A0A2V1D352_9PLEO</name>
<dbReference type="GO" id="GO:0016614">
    <property type="term" value="F:oxidoreductase activity, acting on CH-OH group of donors"/>
    <property type="evidence" value="ECO:0007669"/>
    <property type="project" value="InterPro"/>
</dbReference>
<evidence type="ECO:0000256" key="4">
    <source>
        <dbReference type="PIRSR" id="PIRSR000137-2"/>
    </source>
</evidence>
<dbReference type="PROSITE" id="PS00624">
    <property type="entry name" value="GMC_OXRED_2"/>
    <property type="match status" value="1"/>
</dbReference>
<evidence type="ECO:0000256" key="5">
    <source>
        <dbReference type="SAM" id="SignalP"/>
    </source>
</evidence>
<keyword evidence="4" id="KW-0274">FAD</keyword>
<dbReference type="SUPFAM" id="SSF54373">
    <property type="entry name" value="FAD-linked reductases, C-terminal domain"/>
    <property type="match status" value="1"/>
</dbReference>
<feature type="signal peptide" evidence="5">
    <location>
        <begin position="1"/>
        <end position="21"/>
    </location>
</feature>
<dbReference type="Proteomes" id="UP000244855">
    <property type="component" value="Unassembled WGS sequence"/>
</dbReference>
<feature type="binding site" evidence="4">
    <location>
        <position position="535"/>
    </location>
    <ligand>
        <name>substrate</name>
    </ligand>
</feature>
<dbReference type="InterPro" id="IPR007867">
    <property type="entry name" value="GMC_OxRtase_C"/>
</dbReference>
<gene>
    <name evidence="7" type="ORF">DM02DRAFT_662916</name>
</gene>
<comment type="cofactor">
    <cofactor evidence="4">
        <name>FAD</name>
        <dbReference type="ChEBI" id="CHEBI:57692"/>
    </cofactor>
</comment>
<feature type="active site" description="Proton donor" evidence="3">
    <location>
        <position position="537"/>
    </location>
</feature>
<dbReference type="InterPro" id="IPR012132">
    <property type="entry name" value="GMC_OxRdtase"/>
</dbReference>
<protein>
    <submittedName>
        <fullName evidence="7">GMC oxidoreductase</fullName>
    </submittedName>
</protein>
<feature type="binding site" evidence="4">
    <location>
        <position position="115"/>
    </location>
    <ligand>
        <name>FAD</name>
        <dbReference type="ChEBI" id="CHEBI:57692"/>
    </ligand>
</feature>
<dbReference type="InterPro" id="IPR036188">
    <property type="entry name" value="FAD/NAD-bd_sf"/>
</dbReference>
<dbReference type="AlphaFoldDB" id="A0A2V1D352"/>
<dbReference type="PANTHER" id="PTHR11552:SF138">
    <property type="entry name" value="DEHYDROGENASE PKFF-RELATED"/>
    <property type="match status" value="1"/>
</dbReference>
<dbReference type="SUPFAM" id="SSF51905">
    <property type="entry name" value="FAD/NAD(P)-binding domain"/>
    <property type="match status" value="1"/>
</dbReference>
<feature type="domain" description="Glucose-methanol-choline oxidoreductase N-terminal" evidence="6">
    <location>
        <begin position="299"/>
        <end position="313"/>
    </location>
</feature>
<keyword evidence="8" id="KW-1185">Reference proteome</keyword>
<evidence type="ECO:0000256" key="1">
    <source>
        <dbReference type="ARBA" id="ARBA00010790"/>
    </source>
</evidence>
<dbReference type="Pfam" id="PF05199">
    <property type="entry name" value="GMC_oxred_C"/>
    <property type="match status" value="1"/>
</dbReference>
<accession>A0A2V1D352</accession>
<dbReference type="EMBL" id="KZ805680">
    <property type="protein sequence ID" value="PVH92470.1"/>
    <property type="molecule type" value="Genomic_DNA"/>
</dbReference>
<evidence type="ECO:0000259" key="6">
    <source>
        <dbReference type="PROSITE" id="PS00624"/>
    </source>
</evidence>
<dbReference type="Gene3D" id="3.30.560.10">
    <property type="entry name" value="Glucose Oxidase, domain 3"/>
    <property type="match status" value="1"/>
</dbReference>
<keyword evidence="5" id="KW-0732">Signal</keyword>
<dbReference type="GO" id="GO:0050660">
    <property type="term" value="F:flavin adenine dinucleotide binding"/>
    <property type="evidence" value="ECO:0007669"/>
    <property type="project" value="InterPro"/>
</dbReference>
<comment type="similarity">
    <text evidence="1">Belongs to the GMC oxidoreductase family.</text>
</comment>
<evidence type="ECO:0000313" key="7">
    <source>
        <dbReference type="EMBL" id="PVH92470.1"/>
    </source>
</evidence>
<dbReference type="InterPro" id="IPR000172">
    <property type="entry name" value="GMC_OxRdtase_N"/>
</dbReference>
<feature type="chain" id="PRO_5016022464" evidence="5">
    <location>
        <begin position="22"/>
        <end position="614"/>
    </location>
</feature>
<feature type="active site" description="Proton acceptor" evidence="3">
    <location>
        <position position="580"/>
    </location>
</feature>
<dbReference type="STRING" id="97972.A0A2V1D352"/>
<reference evidence="7 8" key="1">
    <citation type="journal article" date="2018" name="Sci. Rep.">
        <title>Comparative genomics provides insights into the lifestyle and reveals functional heterogeneity of dark septate endophytic fungi.</title>
        <authorList>
            <person name="Knapp D.G."/>
            <person name="Nemeth J.B."/>
            <person name="Barry K."/>
            <person name="Hainaut M."/>
            <person name="Henrissat B."/>
            <person name="Johnson J."/>
            <person name="Kuo A."/>
            <person name="Lim J.H.P."/>
            <person name="Lipzen A."/>
            <person name="Nolan M."/>
            <person name="Ohm R.A."/>
            <person name="Tamas L."/>
            <person name="Grigoriev I.V."/>
            <person name="Spatafora J.W."/>
            <person name="Nagy L.G."/>
            <person name="Kovacs G.M."/>
        </authorList>
    </citation>
    <scope>NUCLEOTIDE SEQUENCE [LARGE SCALE GENOMIC DNA]</scope>
    <source>
        <strain evidence="7 8">DSE2036</strain>
    </source>
</reference>
<evidence type="ECO:0000313" key="8">
    <source>
        <dbReference type="Proteomes" id="UP000244855"/>
    </source>
</evidence>
<sequence length="614" mass="67344">MLSIRNLFSAFLALYCSSVRGYSRGEVRNQTFDYVVVGAGTAGIPVGIRLAAAGYNVAIIEAGGFYEDSEPILSSTPAFVFQPNEANDWAFQTEPQAGLNERRIPYPRGKCVGGTSGRHAMIYQKGPTGAFQKWADEVGDQSYTLPELEAYFRKSVHFTSPDASKRAANATPGYDPSVFASSKGPLSVTYANFAVSFSSWVRRAMASIGIQDAGNFDNGKILGSQYFQHTLTSPQQQRGSSESTYLSTFSDLPNLTLFTHTLGIKILFDEAKNAIGVVAENTGMPFTLRANNEVILAAGAFQSPQLLLVSGVGPKATLEQHSIEVVYENPDVGQHMVDHVWFGPAVRVKLETTSRWNDDPQYRLRVYETYREKHEGPLTSNGGDFGAFEKIPQDLRENFTASTLEDLAAFPDDYPEIEYVVAPTFLGDFRSPQPSDGYQYASIAAALMAPVSRGNLTIRSPSMHDAPLINPNVFTSRTDQQVAVAAFKRMRQMLASAEIADVLVGEEYFPGKEVVGEGEEEEGVLRWLREAASVYYHAGATCRMGREGRGAVVDTKGRVRGVDRLRVVDASIMPFLVPSHIQSVIYAVAEKLADSIIQDAKGKFETEFQQELKV</sequence>
<keyword evidence="4" id="KW-0285">Flavoprotein</keyword>
<dbReference type="PIRSF" id="PIRSF000137">
    <property type="entry name" value="Alcohol_oxidase"/>
    <property type="match status" value="1"/>
</dbReference>